<dbReference type="Pfam" id="PF06002">
    <property type="entry name" value="CST-I"/>
    <property type="match status" value="1"/>
</dbReference>
<reference evidence="1" key="1">
    <citation type="submission" date="2018-06" db="EMBL/GenBank/DDBJ databases">
        <authorList>
            <consortium name="PulseNet: The National Subtyping Network for Foodborne Disease Surveillance"/>
            <person name="Tarr C.L."/>
            <person name="Trees E."/>
            <person name="Katz L.S."/>
            <person name="Carleton-Romer H.A."/>
            <person name="Stroika S."/>
            <person name="Kucerova Z."/>
            <person name="Roache K.F."/>
            <person name="Sabol A.L."/>
            <person name="Besser J."/>
            <person name="Gerner-Smidt P."/>
        </authorList>
    </citation>
    <scope>NUCLEOTIDE SEQUENCE</scope>
    <source>
        <strain evidence="1">PNUSAC003862</strain>
    </source>
</reference>
<dbReference type="GO" id="GO:0016757">
    <property type="term" value="F:glycosyltransferase activity"/>
    <property type="evidence" value="ECO:0007669"/>
    <property type="project" value="UniProtKB-KW"/>
</dbReference>
<keyword evidence="1" id="KW-0808">Transferase</keyword>
<dbReference type="InterPro" id="IPR009251">
    <property type="entry name" value="A-2_3-sialyltransferase"/>
</dbReference>
<dbReference type="Gene3D" id="3.90.1480.10">
    <property type="entry name" value="Alpha-2,3-sialyltransferase"/>
    <property type="match status" value="1"/>
</dbReference>
<dbReference type="InterPro" id="IPR036715">
    <property type="entry name" value="A-2_3-sialylTrfase_sf"/>
</dbReference>
<dbReference type="SUPFAM" id="SSF102414">
    <property type="entry name" value="Alpha-2,3/8-sialyltransferase CstII"/>
    <property type="match status" value="1"/>
</dbReference>
<accession>A0A6C7KID5</accession>
<gene>
    <name evidence="1" type="ORF">C7V25_08735</name>
</gene>
<dbReference type="AlphaFoldDB" id="A0A6C7KID5"/>
<sequence length="102" mass="12380">MSMNINALVCGNGPSLKNIDYKRLPKQFDVFRCNQFYFEDRYFVGKDVKYVFFNPFVFFEQYYTSKKLIQNEEYNIENIVCSTINLEYIDGFQFVDNFELYF</sequence>
<proteinExistence type="predicted"/>
<evidence type="ECO:0000313" key="1">
    <source>
        <dbReference type="EMBL" id="EAK5471616.1"/>
    </source>
</evidence>
<organism evidence="1">
    <name type="scientific">Campylobacter jejuni</name>
    <dbReference type="NCBI Taxonomy" id="197"/>
    <lineage>
        <taxon>Bacteria</taxon>
        <taxon>Pseudomonadati</taxon>
        <taxon>Campylobacterota</taxon>
        <taxon>Epsilonproteobacteria</taxon>
        <taxon>Campylobacterales</taxon>
        <taxon>Campylobacteraceae</taxon>
        <taxon>Campylobacter</taxon>
    </lineage>
</organism>
<feature type="non-terminal residue" evidence="1">
    <location>
        <position position="102"/>
    </location>
</feature>
<protein>
    <submittedName>
        <fullName evidence="1">Alpha-2,3 sialyltransferase</fullName>
    </submittedName>
</protein>
<comment type="caution">
    <text evidence="1">The sequence shown here is derived from an EMBL/GenBank/DDBJ whole genome shotgun (WGS) entry which is preliminary data.</text>
</comment>
<name>A0A6C7KID5_CAMJU</name>
<dbReference type="EMBL" id="AACHDO010000035">
    <property type="protein sequence ID" value="EAK5471616.1"/>
    <property type="molecule type" value="Genomic_DNA"/>
</dbReference>
<keyword evidence="1" id="KW-0328">Glycosyltransferase</keyword>